<protein>
    <recommendedName>
        <fullName evidence="3">ABM domain-containing protein</fullName>
    </recommendedName>
</protein>
<proteinExistence type="predicted"/>
<evidence type="ECO:0000313" key="2">
    <source>
        <dbReference type="Proteomes" id="UP000641386"/>
    </source>
</evidence>
<comment type="caution">
    <text evidence="1">The sequence shown here is derived from an EMBL/GenBank/DDBJ whole genome shotgun (WGS) entry which is preliminary data.</text>
</comment>
<reference evidence="1" key="1">
    <citation type="journal article" date="2014" name="Int. J. Syst. Evol. Microbiol.">
        <title>Complete genome sequence of Corynebacterium casei LMG S-19264T (=DSM 44701T), isolated from a smear-ripened cheese.</title>
        <authorList>
            <consortium name="US DOE Joint Genome Institute (JGI-PGF)"/>
            <person name="Walter F."/>
            <person name="Albersmeier A."/>
            <person name="Kalinowski J."/>
            <person name="Ruckert C."/>
        </authorList>
    </citation>
    <scope>NUCLEOTIDE SEQUENCE</scope>
    <source>
        <strain evidence="1">JCM 3302</strain>
    </source>
</reference>
<dbReference type="InterPro" id="IPR011008">
    <property type="entry name" value="Dimeric_a/b-barrel"/>
</dbReference>
<name>A0A918ZUP1_9ACTN</name>
<dbReference type="RefSeq" id="WP_189899877.1">
    <property type="nucleotide sequence ID" value="NZ_BNBC01000010.1"/>
</dbReference>
<dbReference type="EMBL" id="BNBC01000010">
    <property type="protein sequence ID" value="GHE71372.1"/>
    <property type="molecule type" value="Genomic_DNA"/>
</dbReference>
<keyword evidence="2" id="KW-1185">Reference proteome</keyword>
<gene>
    <name evidence="1" type="ORF">GCM10014715_26720</name>
</gene>
<sequence length="93" mass="9934">MYAVIGRDHFDVSRVKDIRKIVEDKVLPGVRALDGFVSATFLHAVDERDTGTAVLIFESEDAARAALARLAAVDAGGLVASHTLEINEVVGQS</sequence>
<evidence type="ECO:0008006" key="3">
    <source>
        <dbReference type="Google" id="ProtNLM"/>
    </source>
</evidence>
<dbReference type="SUPFAM" id="SSF54909">
    <property type="entry name" value="Dimeric alpha+beta barrel"/>
    <property type="match status" value="1"/>
</dbReference>
<reference evidence="1" key="2">
    <citation type="submission" date="2020-09" db="EMBL/GenBank/DDBJ databases">
        <authorList>
            <person name="Sun Q."/>
            <person name="Ohkuma M."/>
        </authorList>
    </citation>
    <scope>NUCLEOTIDE SEQUENCE</scope>
    <source>
        <strain evidence="1">JCM 3302</strain>
    </source>
</reference>
<dbReference type="AlphaFoldDB" id="A0A918ZUP1"/>
<dbReference type="Proteomes" id="UP000641386">
    <property type="component" value="Unassembled WGS sequence"/>
</dbReference>
<accession>A0A918ZUP1</accession>
<evidence type="ECO:0000313" key="1">
    <source>
        <dbReference type="EMBL" id="GHE71372.1"/>
    </source>
</evidence>
<organism evidence="1 2">
    <name type="scientific">Streptomyces spiralis</name>
    <dbReference type="NCBI Taxonomy" id="66376"/>
    <lineage>
        <taxon>Bacteria</taxon>
        <taxon>Bacillati</taxon>
        <taxon>Actinomycetota</taxon>
        <taxon>Actinomycetes</taxon>
        <taxon>Kitasatosporales</taxon>
        <taxon>Streptomycetaceae</taxon>
        <taxon>Streptomyces</taxon>
    </lineage>
</organism>